<protein>
    <submittedName>
        <fullName evidence="1">Uncharacterized protein</fullName>
    </submittedName>
</protein>
<proteinExistence type="predicted"/>
<reference evidence="1 2" key="1">
    <citation type="submission" date="2010-12" db="EMBL/GenBank/DDBJ databases">
        <title>The Genome Sequence of Coprobacillus sp. strain 29_1.</title>
        <authorList>
            <consortium name="The Broad Institute Genome Sequencing Platform"/>
            <person name="Earl A."/>
            <person name="Ward D."/>
            <person name="Feldgarden M."/>
            <person name="Gevers D."/>
            <person name="Daigneault M."/>
            <person name="Sibley C.D."/>
            <person name="White A."/>
            <person name="Strauss J."/>
            <person name="Allen-Vercoe E."/>
            <person name="Young S.K."/>
            <person name="Zeng Q."/>
            <person name="Gargeya S."/>
            <person name="Fitzgerald M."/>
            <person name="Haas B."/>
            <person name="Abouelleil A."/>
            <person name="Alvarado L."/>
            <person name="Arachchi H.M."/>
            <person name="Berlin A."/>
            <person name="Brown A."/>
            <person name="Chapman S.B."/>
            <person name="Chen Z."/>
            <person name="Dunbar C."/>
            <person name="Freedman E."/>
            <person name="Gearin G."/>
            <person name="Gellesch M."/>
            <person name="Goldberg J."/>
            <person name="Griggs A."/>
            <person name="Gujja S."/>
            <person name="Heilman E."/>
            <person name="Heiman D."/>
            <person name="Howarth C."/>
            <person name="Larson L."/>
            <person name="Lui A."/>
            <person name="MacDonald P.J.P."/>
            <person name="Mehta T."/>
            <person name="Montmayeur A."/>
            <person name="Murphy C."/>
            <person name="Neiman D."/>
            <person name="Pearson M."/>
            <person name="Priest M."/>
            <person name="Roberts A."/>
            <person name="Saif S."/>
            <person name="Shea T."/>
            <person name="Shenoy N."/>
            <person name="Sisk P."/>
            <person name="Stolte C."/>
            <person name="Sykes S."/>
            <person name="White J."/>
            <person name="Yandava C."/>
            <person name="Nusbaum C."/>
            <person name="Birren B."/>
        </authorList>
    </citation>
    <scope>NUCLEOTIDE SEQUENCE [LARGE SCALE GENOMIC DNA]</scope>
    <source>
        <strain evidence="1 2">29_1</strain>
    </source>
</reference>
<gene>
    <name evidence="1" type="ORF">HMPREF9488_03194</name>
</gene>
<dbReference type="OrthoDB" id="9968431at2"/>
<name>E7GEQ2_9FIRM</name>
<dbReference type="GeneID" id="78231538"/>
<accession>E7GEQ2</accession>
<organism evidence="1 2">
    <name type="scientific">Coprobacillus cateniformis</name>
    <dbReference type="NCBI Taxonomy" id="100884"/>
    <lineage>
        <taxon>Bacteria</taxon>
        <taxon>Bacillati</taxon>
        <taxon>Bacillota</taxon>
        <taxon>Erysipelotrichia</taxon>
        <taxon>Erysipelotrichales</taxon>
        <taxon>Coprobacillaceae</taxon>
        <taxon>Coprobacillus</taxon>
    </lineage>
</organism>
<dbReference type="Proteomes" id="UP000003157">
    <property type="component" value="Unassembled WGS sequence"/>
</dbReference>
<dbReference type="STRING" id="100884.GCA_000269565_03798"/>
<keyword evidence="2" id="KW-1185">Reference proteome</keyword>
<dbReference type="HOGENOM" id="CLU_2341959_0_0_9"/>
<dbReference type="AlphaFoldDB" id="E7GEQ2"/>
<evidence type="ECO:0000313" key="1">
    <source>
        <dbReference type="EMBL" id="EFW03503.1"/>
    </source>
</evidence>
<sequence>MLTIKDLFEKYGDVPLNEDVMKLFGINEPKEVDCMLRLKDVQKILRIKTASQIIKRLKYKYNLKYKEAIIPATVLAKEYGLETTAMLQYLKEEESIT</sequence>
<comment type="caution">
    <text evidence="1">The sequence shown here is derived from an EMBL/GenBank/DDBJ whole genome shotgun (WGS) entry which is preliminary data.</text>
</comment>
<dbReference type="RefSeq" id="WP_008790276.1">
    <property type="nucleotide sequence ID" value="NZ_AKCB01000004.1"/>
</dbReference>
<dbReference type="EMBL" id="ADKX01000046">
    <property type="protein sequence ID" value="EFW03503.1"/>
    <property type="molecule type" value="Genomic_DNA"/>
</dbReference>
<evidence type="ECO:0000313" key="2">
    <source>
        <dbReference type="Proteomes" id="UP000003157"/>
    </source>
</evidence>